<organism evidence="2 3">
    <name type="scientific">Aspergillus ellipticus CBS 707.79</name>
    <dbReference type="NCBI Taxonomy" id="1448320"/>
    <lineage>
        <taxon>Eukaryota</taxon>
        <taxon>Fungi</taxon>
        <taxon>Dikarya</taxon>
        <taxon>Ascomycota</taxon>
        <taxon>Pezizomycotina</taxon>
        <taxon>Eurotiomycetes</taxon>
        <taxon>Eurotiomycetidae</taxon>
        <taxon>Eurotiales</taxon>
        <taxon>Aspergillaceae</taxon>
        <taxon>Aspergillus</taxon>
        <taxon>Aspergillus subgen. Circumdati</taxon>
    </lineage>
</organism>
<dbReference type="Pfam" id="PF00149">
    <property type="entry name" value="Metallophos"/>
    <property type="match status" value="1"/>
</dbReference>
<dbReference type="GO" id="GO:0016787">
    <property type="term" value="F:hydrolase activity"/>
    <property type="evidence" value="ECO:0007669"/>
    <property type="project" value="InterPro"/>
</dbReference>
<evidence type="ECO:0000259" key="1">
    <source>
        <dbReference type="Pfam" id="PF00149"/>
    </source>
</evidence>
<dbReference type="AlphaFoldDB" id="A0A319DE10"/>
<dbReference type="PANTHER" id="PTHR37844">
    <property type="entry name" value="SER/THR PROTEIN PHOSPHATASE SUPERFAMILY (AFU_ORTHOLOGUE AFUA_1G14840)"/>
    <property type="match status" value="1"/>
</dbReference>
<reference evidence="2 3" key="1">
    <citation type="submission" date="2018-02" db="EMBL/GenBank/DDBJ databases">
        <title>The genomes of Aspergillus section Nigri reveals drivers in fungal speciation.</title>
        <authorList>
            <consortium name="DOE Joint Genome Institute"/>
            <person name="Vesth T.C."/>
            <person name="Nybo J."/>
            <person name="Theobald S."/>
            <person name="Brandl J."/>
            <person name="Frisvad J.C."/>
            <person name="Nielsen K.F."/>
            <person name="Lyhne E.K."/>
            <person name="Kogle M.E."/>
            <person name="Kuo A."/>
            <person name="Riley R."/>
            <person name="Clum A."/>
            <person name="Nolan M."/>
            <person name="Lipzen A."/>
            <person name="Salamov A."/>
            <person name="Henrissat B."/>
            <person name="Wiebenga A."/>
            <person name="De vries R.P."/>
            <person name="Grigoriev I.V."/>
            <person name="Mortensen U.H."/>
            <person name="Andersen M.R."/>
            <person name="Baker S.E."/>
        </authorList>
    </citation>
    <scope>NUCLEOTIDE SEQUENCE [LARGE SCALE GENOMIC DNA]</scope>
    <source>
        <strain evidence="2 3">CBS 707.79</strain>
    </source>
</reference>
<dbReference type="EMBL" id="KZ825853">
    <property type="protein sequence ID" value="PYH95424.1"/>
    <property type="molecule type" value="Genomic_DNA"/>
</dbReference>
<dbReference type="VEuPathDB" id="FungiDB:BO71DRAFT_397986"/>
<protein>
    <recommendedName>
        <fullName evidence="1">Calcineurin-like phosphoesterase domain-containing protein</fullName>
    </recommendedName>
</protein>
<dbReference type="PANTHER" id="PTHR37844:SF2">
    <property type="entry name" value="SER_THR PROTEIN PHOSPHATASE SUPERFAMILY (AFU_ORTHOLOGUE AFUA_1G14840)"/>
    <property type="match status" value="1"/>
</dbReference>
<dbReference type="SUPFAM" id="SSF56300">
    <property type="entry name" value="Metallo-dependent phosphatases"/>
    <property type="match status" value="1"/>
</dbReference>
<feature type="domain" description="Calcineurin-like phosphoesterase" evidence="1">
    <location>
        <begin position="3"/>
        <end position="232"/>
    </location>
</feature>
<keyword evidence="3" id="KW-1185">Reference proteome</keyword>
<gene>
    <name evidence="2" type="ORF">BO71DRAFT_397986</name>
</gene>
<dbReference type="InterPro" id="IPR004843">
    <property type="entry name" value="Calcineurin-like_PHP"/>
</dbReference>
<name>A0A319DE10_9EURO</name>
<dbReference type="Proteomes" id="UP000247810">
    <property type="component" value="Unassembled WGS sequence"/>
</dbReference>
<dbReference type="Gene3D" id="3.60.21.10">
    <property type="match status" value="1"/>
</dbReference>
<dbReference type="OrthoDB" id="550558at2759"/>
<proteinExistence type="predicted"/>
<accession>A0A319DE10</accession>
<evidence type="ECO:0000313" key="2">
    <source>
        <dbReference type="EMBL" id="PYH95424.1"/>
    </source>
</evidence>
<dbReference type="InterPro" id="IPR029052">
    <property type="entry name" value="Metallo-depent_PP-like"/>
</dbReference>
<sequence>MARFQIVSDLHLEKPMAYDLFDIPVKAPYLALLGDIGNVKDDDFLPFIEKQLYKFQIVFLVLGNHEPFHSSWPDVRAKLSQLSDDITHKRAQSGPNKLGEFVLLDQTRYQLAPDMTVLGCTFHSKVSEAQEERVSFGMNDFYYIADWSVEAHCAAHEAERAWLNDQVSEIASTDPHHKIVIFTHHSPTVAPQAVDPAHAHSPISSGFATDLVGEACWDKPQVRLWGFGHTHYNCDFTESRTGKRIVANQRGYYFAQANAFDPEKVISV</sequence>
<evidence type="ECO:0000313" key="3">
    <source>
        <dbReference type="Proteomes" id="UP000247810"/>
    </source>
</evidence>